<gene>
    <name evidence="1" type="ORF">Dxin01_02058</name>
</gene>
<proteinExistence type="predicted"/>
<evidence type="ECO:0000313" key="2">
    <source>
        <dbReference type="Proteomes" id="UP001458946"/>
    </source>
</evidence>
<keyword evidence="2" id="KW-1185">Reference proteome</keyword>
<sequence>MRLNLAALTEGELLALFGPAETQVRLPEITRARLENRPLLGQELPASLTSHPLPDDSARVWGATPEQSRALSSRHTELLALGAVPEGTYQLATELYARGYSLGDIALGLQWSENVPQAGEPTVRLLTWLRDRASGLACVITSNAAQPPAPTGSEEADLHLHPNATMPELLAFHRQHVQKLGRAQKLSAEQGWRGAWQAAHDLNLVAWKRRGVVVEG</sequence>
<dbReference type="EMBL" id="BAABRN010000021">
    <property type="protein sequence ID" value="GAA5502314.1"/>
    <property type="molecule type" value="Genomic_DNA"/>
</dbReference>
<dbReference type="Proteomes" id="UP001458946">
    <property type="component" value="Unassembled WGS sequence"/>
</dbReference>
<protein>
    <submittedName>
        <fullName evidence="1">Uncharacterized protein</fullName>
    </submittedName>
</protein>
<name>A0ABP9VAN2_9DEIO</name>
<dbReference type="RefSeq" id="WP_353542286.1">
    <property type="nucleotide sequence ID" value="NZ_BAABRN010000021.1"/>
</dbReference>
<comment type="caution">
    <text evidence="1">The sequence shown here is derived from an EMBL/GenBank/DDBJ whole genome shotgun (WGS) entry which is preliminary data.</text>
</comment>
<reference evidence="1 2" key="1">
    <citation type="submission" date="2024-02" db="EMBL/GenBank/DDBJ databases">
        <title>Deinococcus xinjiangensis NBRC 107630.</title>
        <authorList>
            <person name="Ichikawa N."/>
            <person name="Katano-Makiyama Y."/>
            <person name="Hidaka K."/>
        </authorList>
    </citation>
    <scope>NUCLEOTIDE SEQUENCE [LARGE SCALE GENOMIC DNA]</scope>
    <source>
        <strain evidence="1 2">NBRC 107630</strain>
    </source>
</reference>
<organism evidence="1 2">
    <name type="scientific">Deinococcus xinjiangensis</name>
    <dbReference type="NCBI Taxonomy" id="457454"/>
    <lineage>
        <taxon>Bacteria</taxon>
        <taxon>Thermotogati</taxon>
        <taxon>Deinococcota</taxon>
        <taxon>Deinococci</taxon>
        <taxon>Deinococcales</taxon>
        <taxon>Deinococcaceae</taxon>
        <taxon>Deinococcus</taxon>
    </lineage>
</organism>
<evidence type="ECO:0000313" key="1">
    <source>
        <dbReference type="EMBL" id="GAA5502314.1"/>
    </source>
</evidence>
<accession>A0ABP9VAN2</accession>